<dbReference type="EMBL" id="CYYU01000001">
    <property type="protein sequence ID" value="CUN35385.1"/>
    <property type="molecule type" value="Genomic_DNA"/>
</dbReference>
<dbReference type="Proteomes" id="UP000095546">
    <property type="component" value="Unassembled WGS sequence"/>
</dbReference>
<name>A0A173WAA4_9FIRM</name>
<keyword evidence="2" id="KW-1185">Reference proteome</keyword>
<proteinExistence type="predicted"/>
<dbReference type="OrthoDB" id="2876402at2"/>
<dbReference type="STRING" id="187979.ERS852385_00099"/>
<dbReference type="AlphaFoldDB" id="A0A173WAA4"/>
<organism evidence="1 2">
    <name type="scientific">Mitsuokella jalaludinii</name>
    <dbReference type="NCBI Taxonomy" id="187979"/>
    <lineage>
        <taxon>Bacteria</taxon>
        <taxon>Bacillati</taxon>
        <taxon>Bacillota</taxon>
        <taxon>Negativicutes</taxon>
        <taxon>Selenomonadales</taxon>
        <taxon>Selenomonadaceae</taxon>
        <taxon>Mitsuokella</taxon>
    </lineage>
</organism>
<protein>
    <submittedName>
        <fullName evidence="1">Uncharacterized protein</fullName>
    </submittedName>
</protein>
<gene>
    <name evidence="1" type="ORF">ERS852385_00099</name>
</gene>
<dbReference type="RefSeq" id="WP_055159933.1">
    <property type="nucleotide sequence ID" value="NZ_CABIWZ010000001.1"/>
</dbReference>
<evidence type="ECO:0000313" key="2">
    <source>
        <dbReference type="Proteomes" id="UP000095546"/>
    </source>
</evidence>
<sequence>MKMKLIDGRRDERQKAEELLRKRKATRFLAQVIAHTNRVVAAGRDFDEADEDDLVFILTGAVKFFAFLEGEELDGETDKELRALWQMYDSMIALASCLSPAKIAQLFPPEKEYNGAKCDMKDYFTSVAAVEQAGGWKKFKDEDAVLSFLMDLSNDDITRCCIASMHIIDALGARRGQKSLIETFLEQETGMPVNLPKHLGEARDKAGRVYITADGEVLGLKAKPRRPKWMRTVNGYKG</sequence>
<accession>A0A173WAA4</accession>
<reference evidence="1 2" key="1">
    <citation type="submission" date="2015-09" db="EMBL/GenBank/DDBJ databases">
        <authorList>
            <consortium name="Pathogen Informatics"/>
        </authorList>
    </citation>
    <scope>NUCLEOTIDE SEQUENCE [LARGE SCALE GENOMIC DNA]</scope>
    <source>
        <strain evidence="1 2">2789STDY5608828</strain>
    </source>
</reference>
<evidence type="ECO:0000313" key="1">
    <source>
        <dbReference type="EMBL" id="CUN35385.1"/>
    </source>
</evidence>